<sequence>MTDMGVVARPGTGRLRLTMQKSRLTWGALLSPQVRVNGQPIPARWGENVFDLWVGPNAVDISCQYLWRYGQASARVDVVEGQEQQLFYAPPMFTFMRGRVGPVRQRVPGMVGFWAFFGTLGLLAAALVLVAALQASTS</sequence>
<protein>
    <submittedName>
        <fullName evidence="2">Uncharacterized protein</fullName>
    </submittedName>
</protein>
<evidence type="ECO:0000256" key="1">
    <source>
        <dbReference type="SAM" id="Phobius"/>
    </source>
</evidence>
<name>A0A542ZFP5_9MICO</name>
<keyword evidence="1" id="KW-0812">Transmembrane</keyword>
<dbReference type="AlphaFoldDB" id="A0A542ZFP5"/>
<evidence type="ECO:0000313" key="2">
    <source>
        <dbReference type="EMBL" id="TQL59162.1"/>
    </source>
</evidence>
<keyword evidence="1" id="KW-1133">Transmembrane helix</keyword>
<accession>A0A542ZFP5</accession>
<comment type="caution">
    <text evidence="2">The sequence shown here is derived from an EMBL/GenBank/DDBJ whole genome shotgun (WGS) entry which is preliminary data.</text>
</comment>
<keyword evidence="3" id="KW-1185">Reference proteome</keyword>
<organism evidence="2 3">
    <name type="scientific">Oryzihumus leptocrescens</name>
    <dbReference type="NCBI Taxonomy" id="297536"/>
    <lineage>
        <taxon>Bacteria</taxon>
        <taxon>Bacillati</taxon>
        <taxon>Actinomycetota</taxon>
        <taxon>Actinomycetes</taxon>
        <taxon>Micrococcales</taxon>
        <taxon>Intrasporangiaceae</taxon>
        <taxon>Oryzihumus</taxon>
    </lineage>
</organism>
<evidence type="ECO:0000313" key="3">
    <source>
        <dbReference type="Proteomes" id="UP000319514"/>
    </source>
</evidence>
<dbReference type="Proteomes" id="UP000319514">
    <property type="component" value="Unassembled WGS sequence"/>
</dbReference>
<proteinExistence type="predicted"/>
<feature type="transmembrane region" description="Helical" evidence="1">
    <location>
        <begin position="111"/>
        <end position="133"/>
    </location>
</feature>
<dbReference type="RefSeq" id="WP_141787220.1">
    <property type="nucleotide sequence ID" value="NZ_BAAAKX010000009.1"/>
</dbReference>
<dbReference type="EMBL" id="VFOQ01000001">
    <property type="protein sequence ID" value="TQL59162.1"/>
    <property type="molecule type" value="Genomic_DNA"/>
</dbReference>
<dbReference type="OrthoDB" id="4774205at2"/>
<keyword evidence="1" id="KW-0472">Membrane</keyword>
<gene>
    <name evidence="2" type="ORF">FB474_0509</name>
</gene>
<reference evidence="2 3" key="1">
    <citation type="submission" date="2019-06" db="EMBL/GenBank/DDBJ databases">
        <title>Sequencing the genomes of 1000 actinobacteria strains.</title>
        <authorList>
            <person name="Klenk H.-P."/>
        </authorList>
    </citation>
    <scope>NUCLEOTIDE SEQUENCE [LARGE SCALE GENOMIC DNA]</scope>
    <source>
        <strain evidence="2 3">DSM 18082</strain>
    </source>
</reference>